<reference evidence="4 7" key="1">
    <citation type="journal article" date="2014" name="Genome Announc.">
        <title>Complete Genome Sequence of the Model Rhizosphere Strain Azospirillum brasilense Az39, Successfully Applied in Agriculture.</title>
        <authorList>
            <person name="Rivera D."/>
            <person name="Revale S."/>
            <person name="Molina R."/>
            <person name="Gualpa J."/>
            <person name="Puente M."/>
            <person name="Maroniche G."/>
            <person name="Paris G."/>
            <person name="Baker D."/>
            <person name="Clavijo B."/>
            <person name="McLay K."/>
            <person name="Spaepen S."/>
            <person name="Perticari A."/>
            <person name="Vazquez M."/>
            <person name="Wisniewski-Dye F."/>
            <person name="Watkins C."/>
            <person name="Martinez-Abarca F."/>
            <person name="Vanderleyden J."/>
            <person name="Cassan F."/>
        </authorList>
    </citation>
    <scope>NUCLEOTIDE SEQUENCE [LARGE SCALE GENOMIC DNA]</scope>
    <source>
        <strain evidence="4 7">Az39</strain>
    </source>
</reference>
<reference evidence="6 9" key="3">
    <citation type="submission" date="2024-11" db="EMBL/GenBank/DDBJ databases">
        <title>Draft genome sequences of two bacteria associated to sugarcane roots in Colombia.</title>
        <authorList>
            <person name="Pardo-Diaz S."/>
            <person name="Masmela-Mendoza J."/>
            <person name="Delgadillo-Duran P."/>
            <person name="Bautista E.J."/>
            <person name="Rojas-Tapias D.F."/>
        </authorList>
    </citation>
    <scope>NUCLEOTIDE SEQUENCE [LARGE SCALE GENOMIC DNA]</scope>
    <source>
        <strain evidence="6 9">Ap18</strain>
    </source>
</reference>
<reference evidence="5 8" key="2">
    <citation type="submission" date="2019-07" db="EMBL/GenBank/DDBJ databases">
        <title>Genome sequencing of the stress-tolerant strain Azospirillum brasilense Az19.</title>
        <authorList>
            <person name="Maroniche G.A."/>
            <person name="Garcia J.E."/>
            <person name="Pagnussat L."/>
            <person name="Amenta M."/>
            <person name="Creus C.M."/>
        </authorList>
    </citation>
    <scope>NUCLEOTIDE SEQUENCE [LARGE SCALE GENOMIC DNA]</scope>
    <source>
        <strain evidence="5 8">Az19</strain>
    </source>
</reference>
<protein>
    <submittedName>
        <fullName evidence="4 6">Ribonuclease T</fullName>
    </submittedName>
</protein>
<dbReference type="GO" id="GO:0006401">
    <property type="term" value="P:RNA catabolic process"/>
    <property type="evidence" value="ECO:0007669"/>
    <property type="project" value="UniProtKB-ARBA"/>
</dbReference>
<evidence type="ECO:0000256" key="2">
    <source>
        <dbReference type="RuleBase" id="RU004328"/>
    </source>
</evidence>
<dbReference type="InterPro" id="IPR018188">
    <property type="entry name" value="RNase_T2_His_AS_1"/>
</dbReference>
<dbReference type="EMBL" id="VEWN01000001">
    <property type="protein sequence ID" value="KAA1058314.1"/>
    <property type="molecule type" value="Genomic_DNA"/>
</dbReference>
<dbReference type="InterPro" id="IPR001568">
    <property type="entry name" value="RNase_T2-like"/>
</dbReference>
<evidence type="ECO:0000313" key="5">
    <source>
        <dbReference type="EMBL" id="KAA1058314.1"/>
    </source>
</evidence>
<feature type="chain" id="PRO_5044538853" evidence="3">
    <location>
        <begin position="25"/>
        <end position="217"/>
    </location>
</feature>
<dbReference type="Proteomes" id="UP000027186">
    <property type="component" value="Chromosome"/>
</dbReference>
<dbReference type="PROSITE" id="PS00531">
    <property type="entry name" value="RNASE_T2_2"/>
    <property type="match status" value="1"/>
</dbReference>
<name>A0A060DDX0_9PROT</name>
<evidence type="ECO:0000256" key="3">
    <source>
        <dbReference type="SAM" id="SignalP"/>
    </source>
</evidence>
<dbReference type="PANTHER" id="PTHR11240">
    <property type="entry name" value="RIBONUCLEASE T2"/>
    <property type="match status" value="1"/>
</dbReference>
<accession>A0A060DDX0</accession>
<evidence type="ECO:0000313" key="7">
    <source>
        <dbReference type="Proteomes" id="UP000027186"/>
    </source>
</evidence>
<dbReference type="SUPFAM" id="SSF55895">
    <property type="entry name" value="Ribonuclease Rh-like"/>
    <property type="match status" value="1"/>
</dbReference>
<organism evidence="4 7">
    <name type="scientific">Azospirillum argentinense</name>
    <dbReference type="NCBI Taxonomy" id="2970906"/>
    <lineage>
        <taxon>Bacteria</taxon>
        <taxon>Pseudomonadati</taxon>
        <taxon>Pseudomonadota</taxon>
        <taxon>Alphaproteobacteria</taxon>
        <taxon>Rhodospirillales</taxon>
        <taxon>Azospirillaceae</taxon>
        <taxon>Azospirillum</taxon>
    </lineage>
</organism>
<accession>A0A5B0L4W0</accession>
<dbReference type="Proteomes" id="UP000325333">
    <property type="component" value="Unassembled WGS sequence"/>
</dbReference>
<evidence type="ECO:0000256" key="1">
    <source>
        <dbReference type="ARBA" id="ARBA00007469"/>
    </source>
</evidence>
<dbReference type="PROSITE" id="PS00530">
    <property type="entry name" value="RNASE_T2_1"/>
    <property type="match status" value="1"/>
</dbReference>
<gene>
    <name evidence="4" type="ORF">ABAZ39_03130</name>
    <name evidence="6" type="ORF">ACJ41P_31355</name>
    <name evidence="5" type="ORF">FH063_000514</name>
</gene>
<dbReference type="KEGG" id="abq:ABAZ39_03130"/>
<dbReference type="Proteomes" id="UP001628281">
    <property type="component" value="Unassembled WGS sequence"/>
</dbReference>
<dbReference type="OrthoDB" id="4720638at2"/>
<feature type="signal peptide" evidence="3">
    <location>
        <begin position="1"/>
        <end position="24"/>
    </location>
</feature>
<dbReference type="GO" id="GO:0003723">
    <property type="term" value="F:RNA binding"/>
    <property type="evidence" value="ECO:0007669"/>
    <property type="project" value="InterPro"/>
</dbReference>
<dbReference type="EMBL" id="JBJLSN010000091">
    <property type="protein sequence ID" value="MFL7905662.1"/>
    <property type="molecule type" value="Genomic_DNA"/>
</dbReference>
<evidence type="ECO:0000313" key="6">
    <source>
        <dbReference type="EMBL" id="MFL7905662.1"/>
    </source>
</evidence>
<dbReference type="RefSeq" id="WP_038526637.1">
    <property type="nucleotide sequence ID" value="NZ_CP007793.1"/>
</dbReference>
<dbReference type="Pfam" id="PF00445">
    <property type="entry name" value="Ribonuclease_T2"/>
    <property type="match status" value="1"/>
</dbReference>
<dbReference type="InterPro" id="IPR033130">
    <property type="entry name" value="RNase_T2_His_AS_2"/>
</dbReference>
<dbReference type="GO" id="GO:0033897">
    <property type="term" value="F:ribonuclease T2 activity"/>
    <property type="evidence" value="ECO:0007669"/>
    <property type="project" value="InterPro"/>
</dbReference>
<dbReference type="EMBL" id="CP007793">
    <property type="protein sequence ID" value="AIB11027.1"/>
    <property type="molecule type" value="Genomic_DNA"/>
</dbReference>
<evidence type="ECO:0000313" key="4">
    <source>
        <dbReference type="EMBL" id="AIB11027.1"/>
    </source>
</evidence>
<sequence length="217" mass="23595">MKTVLSAIAVSVVAFLSMTGASWAQRKAEPGTFDYYVLSLSWSPTHCAKNQGDSDPDQCGVERKFGFIVHGLWPQYSNGGYPATCTRDRTVPRAVVDATMPVMPSVGLIVHQWTKHGTCSGLPVTDYFAQVRKAFAKVNIPEALQAPKPDLSIPATQVERLFVQANPGLEPESVALVCSKRDVAEVRLCLNKDLSFMPCGAKVVDRCRRDALLTAAP</sequence>
<keyword evidence="9" id="KW-1185">Reference proteome</keyword>
<dbReference type="CDD" id="cd01062">
    <property type="entry name" value="RNase_T2_prok"/>
    <property type="match status" value="1"/>
</dbReference>
<keyword evidence="3" id="KW-0732">Signal</keyword>
<evidence type="ECO:0000313" key="9">
    <source>
        <dbReference type="Proteomes" id="UP001628281"/>
    </source>
</evidence>
<dbReference type="PANTHER" id="PTHR11240:SF22">
    <property type="entry name" value="RIBONUCLEASE T2"/>
    <property type="match status" value="1"/>
</dbReference>
<proteinExistence type="inferred from homology"/>
<dbReference type="AlphaFoldDB" id="A0A060DDX0"/>
<comment type="similarity">
    <text evidence="1 2">Belongs to the RNase T2 family.</text>
</comment>
<dbReference type="InterPro" id="IPR036430">
    <property type="entry name" value="RNase_T2-like_sf"/>
</dbReference>
<dbReference type="Gene3D" id="3.90.730.10">
    <property type="entry name" value="Ribonuclease T2-like"/>
    <property type="match status" value="1"/>
</dbReference>
<evidence type="ECO:0000313" key="8">
    <source>
        <dbReference type="Proteomes" id="UP000325333"/>
    </source>
</evidence>
<dbReference type="InterPro" id="IPR039378">
    <property type="entry name" value="RNase_T2_prok"/>
</dbReference>